<dbReference type="GO" id="GO:0097255">
    <property type="term" value="C:R2TP complex"/>
    <property type="evidence" value="ECO:0007669"/>
    <property type="project" value="TreeGrafter"/>
</dbReference>
<dbReference type="PANTHER" id="PTHR22997:SF0">
    <property type="entry name" value="PIH1 DOMAIN-CONTAINING PROTEIN 1"/>
    <property type="match status" value="1"/>
</dbReference>
<evidence type="ECO:0000256" key="1">
    <source>
        <dbReference type="ARBA" id="ARBA00008511"/>
    </source>
</evidence>
<dbReference type="STRING" id="307972.A0A2G8KVQ5"/>
<dbReference type="Proteomes" id="UP000230750">
    <property type="component" value="Unassembled WGS sequence"/>
</dbReference>
<dbReference type="GO" id="GO:1990904">
    <property type="term" value="C:ribonucleoprotein complex"/>
    <property type="evidence" value="ECO:0007669"/>
    <property type="project" value="TreeGrafter"/>
</dbReference>
<proteinExistence type="inferred from homology"/>
<organism evidence="4 5">
    <name type="scientific">Stichopus japonicus</name>
    <name type="common">Sea cucumber</name>
    <dbReference type="NCBI Taxonomy" id="307972"/>
    <lineage>
        <taxon>Eukaryota</taxon>
        <taxon>Metazoa</taxon>
        <taxon>Echinodermata</taxon>
        <taxon>Eleutherozoa</taxon>
        <taxon>Echinozoa</taxon>
        <taxon>Holothuroidea</taxon>
        <taxon>Aspidochirotacea</taxon>
        <taxon>Aspidochirotida</taxon>
        <taxon>Stichopodidae</taxon>
        <taxon>Apostichopus</taxon>
    </lineage>
</organism>
<gene>
    <name evidence="4" type="ORF">BSL78_11138</name>
</gene>
<feature type="domain" description="PIH1 N-terminal" evidence="3">
    <location>
        <begin position="9"/>
        <end position="89"/>
    </location>
</feature>
<dbReference type="PANTHER" id="PTHR22997">
    <property type="entry name" value="PIH1 DOMAIN-CONTAINING PROTEIN 1"/>
    <property type="match status" value="1"/>
</dbReference>
<dbReference type="InterPro" id="IPR012981">
    <property type="entry name" value="PIH1_N"/>
</dbReference>
<dbReference type="GO" id="GO:0000492">
    <property type="term" value="P:box C/D snoRNP assembly"/>
    <property type="evidence" value="ECO:0007669"/>
    <property type="project" value="TreeGrafter"/>
</dbReference>
<evidence type="ECO:0000313" key="5">
    <source>
        <dbReference type="Proteomes" id="UP000230750"/>
    </source>
</evidence>
<dbReference type="GO" id="GO:0005737">
    <property type="term" value="C:cytoplasm"/>
    <property type="evidence" value="ECO:0007669"/>
    <property type="project" value="TreeGrafter"/>
</dbReference>
<evidence type="ECO:0000259" key="3">
    <source>
        <dbReference type="Pfam" id="PF08190"/>
    </source>
</evidence>
<evidence type="ECO:0000256" key="2">
    <source>
        <dbReference type="ARBA" id="ARBA00046233"/>
    </source>
</evidence>
<comment type="caution">
    <text evidence="4">The sequence shown here is derived from an EMBL/GenBank/DDBJ whole genome shotgun (WGS) entry which is preliminary data.</text>
</comment>
<dbReference type="AlphaFoldDB" id="A0A2G8KVQ5"/>
<comment type="function">
    <text evidence="2">Involved in the assembly of C/D box small nucleolar ribonucleoprotein (snoRNP) particles. Recruits the SWI/SNF complex to the core promoter of rRNA genes and enhances pre-rRNA transcription. Mediates interaction of TELO2 with the R2TP complex which is necessary for the stability of MTOR and SMG1. Positively regulates the assembly and activity of the mTORC1 complex.</text>
</comment>
<accession>A0A2G8KVQ5</accession>
<comment type="similarity">
    <text evidence="1">Belongs to the PIH1 family.</text>
</comment>
<sequence>MPSPKDITEEELVQLLDDEVPDYRIPMSIGEPHAELDKSGKGCTAYDVMISDEFMAKIIKSNIFHGFFMSVLYEGLENKFGIMLERSKWFE</sequence>
<name>A0A2G8KVQ5_STIJA</name>
<dbReference type="GO" id="GO:0006364">
    <property type="term" value="P:rRNA processing"/>
    <property type="evidence" value="ECO:0007669"/>
    <property type="project" value="TreeGrafter"/>
</dbReference>
<evidence type="ECO:0000313" key="4">
    <source>
        <dbReference type="EMBL" id="PIK51990.1"/>
    </source>
</evidence>
<dbReference type="Pfam" id="PF08190">
    <property type="entry name" value="PIH1"/>
    <property type="match status" value="1"/>
</dbReference>
<dbReference type="EMBL" id="MRZV01000348">
    <property type="protein sequence ID" value="PIK51990.1"/>
    <property type="molecule type" value="Genomic_DNA"/>
</dbReference>
<reference evidence="4 5" key="1">
    <citation type="journal article" date="2017" name="PLoS Biol.">
        <title>The sea cucumber genome provides insights into morphological evolution and visceral regeneration.</title>
        <authorList>
            <person name="Zhang X."/>
            <person name="Sun L."/>
            <person name="Yuan J."/>
            <person name="Sun Y."/>
            <person name="Gao Y."/>
            <person name="Zhang L."/>
            <person name="Li S."/>
            <person name="Dai H."/>
            <person name="Hamel J.F."/>
            <person name="Liu C."/>
            <person name="Yu Y."/>
            <person name="Liu S."/>
            <person name="Lin W."/>
            <person name="Guo K."/>
            <person name="Jin S."/>
            <person name="Xu P."/>
            <person name="Storey K.B."/>
            <person name="Huan P."/>
            <person name="Zhang T."/>
            <person name="Zhou Y."/>
            <person name="Zhang J."/>
            <person name="Lin C."/>
            <person name="Li X."/>
            <person name="Xing L."/>
            <person name="Huo D."/>
            <person name="Sun M."/>
            <person name="Wang L."/>
            <person name="Mercier A."/>
            <person name="Li F."/>
            <person name="Yang H."/>
            <person name="Xiang J."/>
        </authorList>
    </citation>
    <scope>NUCLEOTIDE SEQUENCE [LARGE SCALE GENOMIC DNA]</scope>
    <source>
        <strain evidence="4">Shaxun</strain>
        <tissue evidence="4">Muscle</tissue>
    </source>
</reference>
<dbReference type="InterPro" id="IPR050734">
    <property type="entry name" value="PIH1/Kintoun_subfamily"/>
</dbReference>
<keyword evidence="5" id="KW-1185">Reference proteome</keyword>
<protein>
    <submittedName>
        <fullName evidence="4">Putative PIH1 domain-containing protein 1 isoform X2</fullName>
    </submittedName>
</protein>
<dbReference type="OrthoDB" id="5135119at2759"/>